<gene>
    <name evidence="1" type="primary">Contig15848.g16893</name>
    <name evidence="1" type="ORF">STYLEM_12390</name>
</gene>
<proteinExistence type="predicted"/>
<keyword evidence="2" id="KW-1185">Reference proteome</keyword>
<evidence type="ECO:0000313" key="1">
    <source>
        <dbReference type="EMBL" id="CDW83347.1"/>
    </source>
</evidence>
<dbReference type="EMBL" id="CCKQ01011777">
    <property type="protein sequence ID" value="CDW83347.1"/>
    <property type="molecule type" value="Genomic_DNA"/>
</dbReference>
<protein>
    <recommendedName>
        <fullName evidence="3">Cadg domain containing protein</fullName>
    </recommendedName>
</protein>
<name>A0A078APX9_STYLE</name>
<reference evidence="1 2" key="1">
    <citation type="submission" date="2014-06" db="EMBL/GenBank/DDBJ databases">
        <authorList>
            <person name="Swart Estienne"/>
        </authorList>
    </citation>
    <scope>NUCLEOTIDE SEQUENCE [LARGE SCALE GENOMIC DNA]</scope>
    <source>
        <strain evidence="1 2">130c</strain>
    </source>
</reference>
<evidence type="ECO:0008006" key="3">
    <source>
        <dbReference type="Google" id="ProtNLM"/>
    </source>
</evidence>
<sequence length="514" mass="57866">MDNTQVLYVGTAKSLIDQAQTTYTFNNNVGWLMNVDPSTSEIVIGNSFQGFTIWTNTQFTTSPLSDQFISTQESITYSQQSKTWAEANIVEQIPTKNKKTIIPSTVPDQEYNVYSTLIFDVPAFTLLETCTDVVFTYSCTLTQALDQFITFTPSNRRFVITSIDPTIAGVYYLKITGKINNDQSETITIKLTVNSECKYSSITANSQFDVSYIINSGPSTFSLNSFSTNTTQCPITYTLTKIGISSTSNFLVLIETPLSIRINTQTPSDEGVYIYELRGKNSIGSLGQAIQFRVAIKSECASDVITSQQIQNQIYYIESGTPILKFSLAWSHTMSSCGTIQYQIVNQADNSTADSIFYLQDNQFYVNTSDVAKMEEYFLRIIGQNAYVKAIRDFQISITTNCPYAVITPTQTLPDRTYNLGSQKVIFSFQDWSISEINCGPLTYSLLVDDQIIFNNGIQFDPFTREISYYATDNSIIGRLNNIYQLIPCCSFNITTNFTFLGFNKLRKYHLTNH</sequence>
<accession>A0A078APX9</accession>
<organism evidence="1 2">
    <name type="scientific">Stylonychia lemnae</name>
    <name type="common">Ciliate</name>
    <dbReference type="NCBI Taxonomy" id="5949"/>
    <lineage>
        <taxon>Eukaryota</taxon>
        <taxon>Sar</taxon>
        <taxon>Alveolata</taxon>
        <taxon>Ciliophora</taxon>
        <taxon>Intramacronucleata</taxon>
        <taxon>Spirotrichea</taxon>
        <taxon>Stichotrichia</taxon>
        <taxon>Sporadotrichida</taxon>
        <taxon>Oxytrichidae</taxon>
        <taxon>Stylonychinae</taxon>
        <taxon>Stylonychia</taxon>
    </lineage>
</organism>
<dbReference type="InParanoid" id="A0A078APX9"/>
<evidence type="ECO:0000313" key="2">
    <source>
        <dbReference type="Proteomes" id="UP000039865"/>
    </source>
</evidence>
<dbReference type="AlphaFoldDB" id="A0A078APX9"/>
<dbReference type="Proteomes" id="UP000039865">
    <property type="component" value="Unassembled WGS sequence"/>
</dbReference>